<keyword evidence="1" id="KW-0732">Signal</keyword>
<keyword evidence="3" id="KW-1185">Reference proteome</keyword>
<gene>
    <name evidence="2" type="ORF">KIPB_014255</name>
</gene>
<feature type="chain" id="PRO_5039920310" evidence="1">
    <location>
        <begin position="20"/>
        <end position="69"/>
    </location>
</feature>
<feature type="non-terminal residue" evidence="2">
    <location>
        <position position="1"/>
    </location>
</feature>
<comment type="caution">
    <text evidence="2">The sequence shown here is derived from an EMBL/GenBank/DDBJ whole genome shotgun (WGS) entry which is preliminary data.</text>
</comment>
<accession>A0A9K3D921</accession>
<protein>
    <submittedName>
        <fullName evidence="2">Uncharacterized protein</fullName>
    </submittedName>
</protein>
<dbReference type="EMBL" id="BDIP01007220">
    <property type="protein sequence ID" value="GIQ91141.1"/>
    <property type="molecule type" value="Genomic_DNA"/>
</dbReference>
<evidence type="ECO:0000313" key="3">
    <source>
        <dbReference type="Proteomes" id="UP000265618"/>
    </source>
</evidence>
<evidence type="ECO:0000313" key="2">
    <source>
        <dbReference type="EMBL" id="GIQ91141.1"/>
    </source>
</evidence>
<name>A0A9K3D921_9EUKA</name>
<dbReference type="AlphaFoldDB" id="A0A9K3D921"/>
<organism evidence="2 3">
    <name type="scientific">Kipferlia bialata</name>
    <dbReference type="NCBI Taxonomy" id="797122"/>
    <lineage>
        <taxon>Eukaryota</taxon>
        <taxon>Metamonada</taxon>
        <taxon>Carpediemonas-like organisms</taxon>
        <taxon>Kipferlia</taxon>
    </lineage>
</organism>
<proteinExistence type="predicted"/>
<reference evidence="2 3" key="1">
    <citation type="journal article" date="2018" name="PLoS ONE">
        <title>The draft genome of Kipferlia bialata reveals reductive genome evolution in fornicate parasites.</title>
        <authorList>
            <person name="Tanifuji G."/>
            <person name="Takabayashi S."/>
            <person name="Kume K."/>
            <person name="Takagi M."/>
            <person name="Nakayama T."/>
            <person name="Kamikawa R."/>
            <person name="Inagaki Y."/>
            <person name="Hashimoto T."/>
        </authorList>
    </citation>
    <scope>NUCLEOTIDE SEQUENCE [LARGE SCALE GENOMIC DNA]</scope>
    <source>
        <strain evidence="2">NY0173</strain>
    </source>
</reference>
<sequence>MHTHLVCLACLCCLSLCLGGSAWSANITCPEDTYSEAPNFGETLAVSGDWAIISAPQEWVSETDDSSDR</sequence>
<feature type="signal peptide" evidence="1">
    <location>
        <begin position="1"/>
        <end position="19"/>
    </location>
</feature>
<dbReference type="Proteomes" id="UP000265618">
    <property type="component" value="Unassembled WGS sequence"/>
</dbReference>
<evidence type="ECO:0000256" key="1">
    <source>
        <dbReference type="SAM" id="SignalP"/>
    </source>
</evidence>